<dbReference type="AlphaFoldDB" id="A0AAU8DPZ4"/>
<reference evidence="1" key="1">
    <citation type="submission" date="2024-05" db="EMBL/GenBank/DDBJ databases">
        <authorList>
            <person name="Cai S.Y."/>
            <person name="Jin L.M."/>
            <person name="Li H.R."/>
        </authorList>
    </citation>
    <scope>NUCLEOTIDE SEQUENCE</scope>
    <source>
        <strain evidence="1">A5-74</strain>
    </source>
</reference>
<dbReference type="EMBL" id="CP159218">
    <property type="protein sequence ID" value="XCG62947.1"/>
    <property type="molecule type" value="Genomic_DNA"/>
</dbReference>
<sequence>MTNFLKKILGDKKEWRAMEARAKQLPEDYRVMYSEIQKYLWKFSAGSGMTTIAVLKDLLGLFESGAADGRRALEVTGDDVAAFCDELLTHAHTYTEDWRKSLNRNVTDKLRNPQDPS</sequence>
<dbReference type="Pfam" id="PF06304">
    <property type="entry name" value="DUF1048"/>
    <property type="match status" value="1"/>
</dbReference>
<organism evidence="1">
    <name type="scientific">Nakamurella sp. A5-74</name>
    <dbReference type="NCBI Taxonomy" id="3158264"/>
    <lineage>
        <taxon>Bacteria</taxon>
        <taxon>Bacillati</taxon>
        <taxon>Actinomycetota</taxon>
        <taxon>Actinomycetes</taxon>
        <taxon>Nakamurellales</taxon>
        <taxon>Nakamurellaceae</taxon>
        <taxon>Nakamurella</taxon>
    </lineage>
</organism>
<protein>
    <submittedName>
        <fullName evidence="1">DUF1048 domain-containing protein</fullName>
    </submittedName>
</protein>
<dbReference type="SUPFAM" id="SSF158560">
    <property type="entry name" value="BH3980-like"/>
    <property type="match status" value="1"/>
</dbReference>
<name>A0AAU8DPZ4_9ACTN</name>
<gene>
    <name evidence="1" type="ORF">ABLG96_17280</name>
</gene>
<dbReference type="PIRSF" id="PIRSF029876">
    <property type="entry name" value="UCP029876"/>
    <property type="match status" value="1"/>
</dbReference>
<evidence type="ECO:0000313" key="1">
    <source>
        <dbReference type="EMBL" id="XCG62947.1"/>
    </source>
</evidence>
<dbReference type="Gene3D" id="1.10.1900.10">
    <property type="entry name" value="c-terminal domain of poly(a) binding protein"/>
    <property type="match status" value="1"/>
</dbReference>
<proteinExistence type="predicted"/>
<dbReference type="InterPro" id="IPR008316">
    <property type="entry name" value="UCP029876"/>
</dbReference>
<accession>A0AAU8DPZ4</accession>
<dbReference type="RefSeq" id="WP_353648562.1">
    <property type="nucleotide sequence ID" value="NZ_CP159218.1"/>
</dbReference>